<evidence type="ECO:0000313" key="3">
    <source>
        <dbReference type="Proteomes" id="UP000494106"/>
    </source>
</evidence>
<dbReference type="Proteomes" id="UP000494256">
    <property type="component" value="Unassembled WGS sequence"/>
</dbReference>
<proteinExistence type="predicted"/>
<name>A0A8S1B141_ARCPL</name>
<comment type="caution">
    <text evidence="2">The sequence shown here is derived from an EMBL/GenBank/DDBJ whole genome shotgun (WGS) entry which is preliminary data.</text>
</comment>
<dbReference type="EMBL" id="CADEBC010000561">
    <property type="protein sequence ID" value="CAB3253050.1"/>
    <property type="molecule type" value="Genomic_DNA"/>
</dbReference>
<keyword evidence="3" id="KW-1185">Reference proteome</keyword>
<accession>A0A8S1B141</accession>
<evidence type="ECO:0000313" key="4">
    <source>
        <dbReference type="Proteomes" id="UP000494256"/>
    </source>
</evidence>
<dbReference type="EMBL" id="CADEBD010000287">
    <property type="protein sequence ID" value="CAB3230137.1"/>
    <property type="molecule type" value="Genomic_DNA"/>
</dbReference>
<dbReference type="AlphaFoldDB" id="A0A8S1B141"/>
<reference evidence="3 4" key="1">
    <citation type="submission" date="2020-04" db="EMBL/GenBank/DDBJ databases">
        <authorList>
            <person name="Wallbank WR R."/>
            <person name="Pardo Diaz C."/>
            <person name="Kozak K."/>
            <person name="Martin S."/>
            <person name="Jiggins C."/>
            <person name="Moest M."/>
            <person name="Warren A I."/>
            <person name="Byers J.R.P. K."/>
            <person name="Montejo-Kovacevich G."/>
            <person name="Yen C E."/>
        </authorList>
    </citation>
    <scope>NUCLEOTIDE SEQUENCE [LARGE SCALE GENOMIC DNA]</scope>
</reference>
<gene>
    <name evidence="2" type="ORF">APLA_LOCUS13855</name>
    <name evidence="1" type="ORF">APLA_LOCUS4395</name>
</gene>
<dbReference type="Proteomes" id="UP000494106">
    <property type="component" value="Unassembled WGS sequence"/>
</dbReference>
<evidence type="ECO:0000313" key="1">
    <source>
        <dbReference type="EMBL" id="CAB3230137.1"/>
    </source>
</evidence>
<organism evidence="2 3">
    <name type="scientific">Arctia plantaginis</name>
    <name type="common">Wood tiger moth</name>
    <name type="synonym">Phalaena plantaginis</name>
    <dbReference type="NCBI Taxonomy" id="874455"/>
    <lineage>
        <taxon>Eukaryota</taxon>
        <taxon>Metazoa</taxon>
        <taxon>Ecdysozoa</taxon>
        <taxon>Arthropoda</taxon>
        <taxon>Hexapoda</taxon>
        <taxon>Insecta</taxon>
        <taxon>Pterygota</taxon>
        <taxon>Neoptera</taxon>
        <taxon>Endopterygota</taxon>
        <taxon>Lepidoptera</taxon>
        <taxon>Glossata</taxon>
        <taxon>Ditrysia</taxon>
        <taxon>Noctuoidea</taxon>
        <taxon>Erebidae</taxon>
        <taxon>Arctiinae</taxon>
        <taxon>Arctia</taxon>
    </lineage>
</organism>
<protein>
    <submittedName>
        <fullName evidence="2">Uncharacterized protein</fullName>
    </submittedName>
</protein>
<sequence>MFVTNEVVARRLAQASRQFDSDKRRIGFGRNSRNRIARPGTQIIRAPKLANFVNPIKEVKNKAEPQLAASILYLSRWKF</sequence>
<evidence type="ECO:0000313" key="2">
    <source>
        <dbReference type="EMBL" id="CAB3253050.1"/>
    </source>
</evidence>
<dbReference type="OrthoDB" id="7074657at2759"/>